<keyword evidence="1" id="KW-0732">Signal</keyword>
<organism evidence="2">
    <name type="scientific">Anopheles triannulatus</name>
    <dbReference type="NCBI Taxonomy" id="58253"/>
    <lineage>
        <taxon>Eukaryota</taxon>
        <taxon>Metazoa</taxon>
        <taxon>Ecdysozoa</taxon>
        <taxon>Arthropoda</taxon>
        <taxon>Hexapoda</taxon>
        <taxon>Insecta</taxon>
        <taxon>Pterygota</taxon>
        <taxon>Neoptera</taxon>
        <taxon>Endopterygota</taxon>
        <taxon>Diptera</taxon>
        <taxon>Nematocera</taxon>
        <taxon>Culicoidea</taxon>
        <taxon>Culicidae</taxon>
        <taxon>Anophelinae</taxon>
        <taxon>Anopheles</taxon>
    </lineage>
</organism>
<dbReference type="EMBL" id="GGFK01014506">
    <property type="protein sequence ID" value="MBW47827.1"/>
    <property type="molecule type" value="Transcribed_RNA"/>
</dbReference>
<protein>
    <submittedName>
        <fullName evidence="2">Putative secreted protein</fullName>
    </submittedName>
</protein>
<sequence>MVMVVAVVRMVALLMRSSRTQRCKPLRPILLHYSPLHRCGWFYRRRGQSSRAAHSSVRPMVLLKPRSGTCTNTNGTTTTKAMAVAGYEKIGHAAPQ</sequence>
<feature type="signal peptide" evidence="1">
    <location>
        <begin position="1"/>
        <end position="20"/>
    </location>
</feature>
<evidence type="ECO:0000313" key="2">
    <source>
        <dbReference type="EMBL" id="MBW47827.1"/>
    </source>
</evidence>
<dbReference type="AlphaFoldDB" id="A0A2M4B454"/>
<accession>A0A2M4B454</accession>
<evidence type="ECO:0000256" key="1">
    <source>
        <dbReference type="SAM" id="SignalP"/>
    </source>
</evidence>
<proteinExistence type="predicted"/>
<reference evidence="2" key="1">
    <citation type="submission" date="2018-01" db="EMBL/GenBank/DDBJ databases">
        <title>An insight into the sialome of Amazonian anophelines.</title>
        <authorList>
            <person name="Ribeiro J.M."/>
            <person name="Scarpassa V."/>
            <person name="Calvo E."/>
        </authorList>
    </citation>
    <scope>NUCLEOTIDE SEQUENCE</scope>
    <source>
        <tissue evidence="2">Salivary glands</tissue>
    </source>
</reference>
<name>A0A2M4B454_9DIPT</name>
<feature type="chain" id="PRO_5014636783" evidence="1">
    <location>
        <begin position="21"/>
        <end position="96"/>
    </location>
</feature>